<feature type="compositionally biased region" description="Low complexity" evidence="8">
    <location>
        <begin position="378"/>
        <end position="391"/>
    </location>
</feature>
<evidence type="ECO:0000256" key="8">
    <source>
        <dbReference type="SAM" id="MobiDB-lite"/>
    </source>
</evidence>
<feature type="compositionally biased region" description="Low complexity" evidence="8">
    <location>
        <begin position="407"/>
        <end position="416"/>
    </location>
</feature>
<dbReference type="PROSITE" id="PS00108">
    <property type="entry name" value="PROTEIN_KINASE_ST"/>
    <property type="match status" value="1"/>
</dbReference>
<dbReference type="SUPFAM" id="SSF56112">
    <property type="entry name" value="Protein kinase-like (PK-like)"/>
    <property type="match status" value="1"/>
</dbReference>
<dbReference type="CDD" id="cd14014">
    <property type="entry name" value="STKc_PknB_like"/>
    <property type="match status" value="1"/>
</dbReference>
<evidence type="ECO:0000313" key="11">
    <source>
        <dbReference type="Proteomes" id="UP001597368"/>
    </source>
</evidence>
<feature type="domain" description="Protein kinase" evidence="9">
    <location>
        <begin position="5"/>
        <end position="256"/>
    </location>
</feature>
<reference evidence="11" key="1">
    <citation type="journal article" date="2019" name="Int. J. Syst. Evol. Microbiol.">
        <title>The Global Catalogue of Microorganisms (GCM) 10K type strain sequencing project: providing services to taxonomists for standard genome sequencing and annotation.</title>
        <authorList>
            <consortium name="The Broad Institute Genomics Platform"/>
            <consortium name="The Broad Institute Genome Sequencing Center for Infectious Disease"/>
            <person name="Wu L."/>
            <person name="Ma J."/>
        </authorList>
    </citation>
    <scope>NUCLEOTIDE SEQUENCE [LARGE SCALE GENOMIC DNA]</scope>
    <source>
        <strain evidence="11">ICMP 6774ER</strain>
    </source>
</reference>
<dbReference type="Gene3D" id="1.10.510.10">
    <property type="entry name" value="Transferase(Phosphotransferase) domain 1"/>
    <property type="match status" value="1"/>
</dbReference>
<proteinExistence type="predicted"/>
<feature type="compositionally biased region" description="Polar residues" evidence="8">
    <location>
        <begin position="609"/>
        <end position="619"/>
    </location>
</feature>
<dbReference type="PANTHER" id="PTHR43289:SF6">
    <property type="entry name" value="SERINE_THREONINE-PROTEIN KINASE NEKL-3"/>
    <property type="match status" value="1"/>
</dbReference>
<dbReference type="Pfam" id="PF00069">
    <property type="entry name" value="Pkinase"/>
    <property type="match status" value="1"/>
</dbReference>
<dbReference type="InterPro" id="IPR017441">
    <property type="entry name" value="Protein_kinase_ATP_BS"/>
</dbReference>
<keyword evidence="6 7" id="KW-0067">ATP-binding</keyword>
<dbReference type="SMART" id="SM00220">
    <property type="entry name" value="S_TKc"/>
    <property type="match status" value="1"/>
</dbReference>
<evidence type="ECO:0000256" key="5">
    <source>
        <dbReference type="ARBA" id="ARBA00022777"/>
    </source>
</evidence>
<dbReference type="GO" id="GO:0016301">
    <property type="term" value="F:kinase activity"/>
    <property type="evidence" value="ECO:0007669"/>
    <property type="project" value="UniProtKB-KW"/>
</dbReference>
<feature type="region of interest" description="Disordered" evidence="8">
    <location>
        <begin position="530"/>
        <end position="619"/>
    </location>
</feature>
<accession>A0ABW4TFE9</accession>
<evidence type="ECO:0000256" key="1">
    <source>
        <dbReference type="ARBA" id="ARBA00012513"/>
    </source>
</evidence>
<evidence type="ECO:0000256" key="4">
    <source>
        <dbReference type="ARBA" id="ARBA00022741"/>
    </source>
</evidence>
<evidence type="ECO:0000256" key="3">
    <source>
        <dbReference type="ARBA" id="ARBA00022679"/>
    </source>
</evidence>
<dbReference type="InterPro" id="IPR000719">
    <property type="entry name" value="Prot_kinase_dom"/>
</dbReference>
<dbReference type="PRINTS" id="PR01217">
    <property type="entry name" value="PRICHEXTENSN"/>
</dbReference>
<evidence type="ECO:0000313" key="10">
    <source>
        <dbReference type="EMBL" id="MFD1939491.1"/>
    </source>
</evidence>
<dbReference type="InterPro" id="IPR008271">
    <property type="entry name" value="Ser/Thr_kinase_AS"/>
</dbReference>
<protein>
    <recommendedName>
        <fullName evidence="1">non-specific serine/threonine protein kinase</fullName>
        <ecNumber evidence="1">2.7.11.1</ecNumber>
    </recommendedName>
</protein>
<organism evidence="10 11">
    <name type="scientific">Nonomuraea mangrovi</name>
    <dbReference type="NCBI Taxonomy" id="2316207"/>
    <lineage>
        <taxon>Bacteria</taxon>
        <taxon>Bacillati</taxon>
        <taxon>Actinomycetota</taxon>
        <taxon>Actinomycetes</taxon>
        <taxon>Streptosporangiales</taxon>
        <taxon>Streptosporangiaceae</taxon>
        <taxon>Nonomuraea</taxon>
    </lineage>
</organism>
<evidence type="ECO:0000256" key="6">
    <source>
        <dbReference type="ARBA" id="ARBA00022840"/>
    </source>
</evidence>
<feature type="compositionally biased region" description="Pro residues" evidence="8">
    <location>
        <begin position="338"/>
        <end position="347"/>
    </location>
</feature>
<feature type="compositionally biased region" description="Low complexity" evidence="8">
    <location>
        <begin position="540"/>
        <end position="579"/>
    </location>
</feature>
<keyword evidence="4 7" id="KW-0547">Nucleotide-binding</keyword>
<keyword evidence="11" id="KW-1185">Reference proteome</keyword>
<feature type="compositionally biased region" description="Pro residues" evidence="8">
    <location>
        <begin position="417"/>
        <end position="430"/>
    </location>
</feature>
<sequence>MVPGYREVRQLGSGRTGRVFLATYQSTGAYVAIKYLNATLRRDAEFMERFRAETPGLVEIDDPNVVRFYEYVETPTRTAAVMELVDGVSLRAILTEHRRTSPEAALAVLKGTLLGLAAAHERGIAHRDVKPENVLVQADGTSKLADFGLAVHVEEPGVPAGSPPYMAPELWTRGTAGVLADLYAAACVLFECITGRQPYRAPDVAALRDKHLVEPVPVEVVPDAVRDLLRHGLAKDPSGRPRSAREFAAALESAAVAGFGTEWEKRGRRHLGELATLLALHYPLANPGSPQETPARGSLVREWRVPRLPPHLWIAGGALVTTLLALLISGGRLPPGPGTFLAPPPKSPFELGATPVDSKPTARKPAAKPTVSRTSEGRSATPTSRPPGTAATPPPPTPPPTRPPASQPGRLSVSPSGSPPAPPPSPPTSAPPRAGTLSPAVKSADIVTWSGSAGAVKVATDGTGPVRLRVSYTRRDGDGPSRTVHEDVRELKGRTAYTVPLLRDLGEVACGKRAHFGLIVQTERAAANGPQISEVPVDGPPCASSPTGSSPTATSPTASSTTAGATPPATSSSTTAPASVPDPDAPEPRVTSEPPTSQEAAPGDDLWSGATTPRASGGS</sequence>
<dbReference type="EC" id="2.7.11.1" evidence="1"/>
<name>A0ABW4TFE9_9ACTN</name>
<evidence type="ECO:0000259" key="9">
    <source>
        <dbReference type="PROSITE" id="PS50011"/>
    </source>
</evidence>
<keyword evidence="2" id="KW-0723">Serine/threonine-protein kinase</keyword>
<dbReference type="Proteomes" id="UP001597368">
    <property type="component" value="Unassembled WGS sequence"/>
</dbReference>
<feature type="region of interest" description="Disordered" evidence="8">
    <location>
        <begin position="338"/>
        <end position="437"/>
    </location>
</feature>
<comment type="caution">
    <text evidence="10">The sequence shown here is derived from an EMBL/GenBank/DDBJ whole genome shotgun (WGS) entry which is preliminary data.</text>
</comment>
<gene>
    <name evidence="10" type="ORF">ACFSKW_49320</name>
</gene>
<keyword evidence="5 10" id="KW-0418">Kinase</keyword>
<dbReference type="PROSITE" id="PS00107">
    <property type="entry name" value="PROTEIN_KINASE_ATP"/>
    <property type="match status" value="1"/>
</dbReference>
<dbReference type="PANTHER" id="PTHR43289">
    <property type="entry name" value="MITOGEN-ACTIVATED PROTEIN KINASE KINASE KINASE 20-RELATED"/>
    <property type="match status" value="1"/>
</dbReference>
<dbReference type="RefSeq" id="WP_379581815.1">
    <property type="nucleotide sequence ID" value="NZ_JBHUFV010000083.1"/>
</dbReference>
<feature type="compositionally biased region" description="Pro residues" evidence="8">
    <location>
        <begin position="392"/>
        <end position="406"/>
    </location>
</feature>
<keyword evidence="3" id="KW-0808">Transferase</keyword>
<evidence type="ECO:0000256" key="2">
    <source>
        <dbReference type="ARBA" id="ARBA00022527"/>
    </source>
</evidence>
<feature type="binding site" evidence="7">
    <location>
        <position position="34"/>
    </location>
    <ligand>
        <name>ATP</name>
        <dbReference type="ChEBI" id="CHEBI:30616"/>
    </ligand>
</feature>
<evidence type="ECO:0000256" key="7">
    <source>
        <dbReference type="PROSITE-ProRule" id="PRU10141"/>
    </source>
</evidence>
<dbReference type="EMBL" id="JBHUFV010000083">
    <property type="protein sequence ID" value="MFD1939491.1"/>
    <property type="molecule type" value="Genomic_DNA"/>
</dbReference>
<dbReference type="PROSITE" id="PS50011">
    <property type="entry name" value="PROTEIN_KINASE_DOM"/>
    <property type="match status" value="1"/>
</dbReference>
<dbReference type="InterPro" id="IPR011009">
    <property type="entry name" value="Kinase-like_dom_sf"/>
</dbReference>